<dbReference type="Pfam" id="PF00078">
    <property type="entry name" value="RVT_1"/>
    <property type="match status" value="1"/>
</dbReference>
<evidence type="ECO:0000256" key="3">
    <source>
        <dbReference type="ARBA" id="ARBA00022750"/>
    </source>
</evidence>
<keyword evidence="8" id="KW-0548">Nucleotidyltransferase</keyword>
<keyword evidence="1" id="KW-0645">Protease</keyword>
<dbReference type="Gene3D" id="1.10.340.70">
    <property type="match status" value="1"/>
</dbReference>
<evidence type="ECO:0000256" key="10">
    <source>
        <dbReference type="ARBA" id="ARBA00023172"/>
    </source>
</evidence>
<evidence type="ECO:0000256" key="2">
    <source>
        <dbReference type="ARBA" id="ARBA00022723"/>
    </source>
</evidence>
<keyword evidence="4" id="KW-0378">Hydrolase</keyword>
<proteinExistence type="predicted"/>
<dbReference type="Pfam" id="PF17919">
    <property type="entry name" value="RT_RNaseH_2"/>
    <property type="match status" value="1"/>
</dbReference>
<evidence type="ECO:0000313" key="15">
    <source>
        <dbReference type="Proteomes" id="UP001318860"/>
    </source>
</evidence>
<dbReference type="InterPro" id="IPR036397">
    <property type="entry name" value="RNaseH_sf"/>
</dbReference>
<evidence type="ECO:0000256" key="8">
    <source>
        <dbReference type="ARBA" id="ARBA00022932"/>
    </source>
</evidence>
<name>A0ABR0WUQ1_REHGL</name>
<sequence>MPFGLSNAPSTFMRVMNQSLRSLIGTCVVVYFDDILVYSRTAEEHVDHLRAVLVILRSEKFYVAPRKCIFFTDRVLFLGYVISAAGISMDESKIAVIREWPTPTSITAVRSFHGLASFYRRFIPHFSSIMAPLTDCMRGTTFIWTAAADEAFVHIKQKLTTTPVLILPDFSVPFELHCDASKLGIGAVLSQNTRPVAYFSEKLTGPRLRYTNVSARHASWAAFLQQFTFVLRHKSGASNRVADALSRRHSLLTDMRLCIPECSLRTKLISELHNVGHVGRDRTLDLVQRQFFWPSLRRDVGKFVERCRVCQVAKGTTSNAGLYRPLPVPSAPWSAISMDFVLGLPRTQRGNDSIFVVVDRFSKMTHGLPVSIVSDRDTRFLSHFWRSLWRSTNTELHFSSAYHPQTDGQTEVVNRSLGFCPFQVVYGIIPRGPVDLMQIHAATHAQLIASNAKYKAAADTKRRHIEFSVGDFVWAVLTKDRYPAHEYHKLASRKIGPVEIVEKINPNAYRLRLPRHIRTSDVFNVKHLVPFHDESTSGDETHDDSGANRFHVGENDGDETAK</sequence>
<dbReference type="InterPro" id="IPR012337">
    <property type="entry name" value="RNaseH-like_sf"/>
</dbReference>
<dbReference type="PANTHER" id="PTHR37984">
    <property type="entry name" value="PROTEIN CBG26694"/>
    <property type="match status" value="1"/>
</dbReference>
<evidence type="ECO:0000256" key="9">
    <source>
        <dbReference type="ARBA" id="ARBA00023125"/>
    </source>
</evidence>
<keyword evidence="11" id="KW-0511">Multifunctional enzyme</keyword>
<keyword evidence="10" id="KW-0233">DNA recombination</keyword>
<dbReference type="Gene3D" id="3.30.70.270">
    <property type="match status" value="2"/>
</dbReference>
<reference evidence="14 15" key="1">
    <citation type="journal article" date="2021" name="Comput. Struct. Biotechnol. J.">
        <title>De novo genome assembly of the potent medicinal plant Rehmannia glutinosa using nanopore technology.</title>
        <authorList>
            <person name="Ma L."/>
            <person name="Dong C."/>
            <person name="Song C."/>
            <person name="Wang X."/>
            <person name="Zheng X."/>
            <person name="Niu Y."/>
            <person name="Chen S."/>
            <person name="Feng W."/>
        </authorList>
    </citation>
    <scope>NUCLEOTIDE SEQUENCE [LARGE SCALE GENOMIC DNA]</scope>
    <source>
        <strain evidence="14">DH-2019</strain>
    </source>
</reference>
<accession>A0ABR0WUQ1</accession>
<dbReference type="PANTHER" id="PTHR37984:SF5">
    <property type="entry name" value="PROTEIN NYNRIN-LIKE"/>
    <property type="match status" value="1"/>
</dbReference>
<evidence type="ECO:0000256" key="12">
    <source>
        <dbReference type="SAM" id="MobiDB-lite"/>
    </source>
</evidence>
<dbReference type="SUPFAM" id="SSF56672">
    <property type="entry name" value="DNA/RNA polymerases"/>
    <property type="match status" value="1"/>
</dbReference>
<dbReference type="Proteomes" id="UP001318860">
    <property type="component" value="Unassembled WGS sequence"/>
</dbReference>
<dbReference type="Gene3D" id="3.30.420.10">
    <property type="entry name" value="Ribonuclease H-like superfamily/Ribonuclease H"/>
    <property type="match status" value="1"/>
</dbReference>
<dbReference type="InterPro" id="IPR056924">
    <property type="entry name" value="SH3_Tf2-1"/>
</dbReference>
<dbReference type="InterPro" id="IPR043502">
    <property type="entry name" value="DNA/RNA_pol_sf"/>
</dbReference>
<evidence type="ECO:0000256" key="4">
    <source>
        <dbReference type="ARBA" id="ARBA00022801"/>
    </source>
</evidence>
<evidence type="ECO:0000313" key="14">
    <source>
        <dbReference type="EMBL" id="KAK6150316.1"/>
    </source>
</evidence>
<keyword evidence="2" id="KW-0479">Metal-binding</keyword>
<organism evidence="14 15">
    <name type="scientific">Rehmannia glutinosa</name>
    <name type="common">Chinese foxglove</name>
    <dbReference type="NCBI Taxonomy" id="99300"/>
    <lineage>
        <taxon>Eukaryota</taxon>
        <taxon>Viridiplantae</taxon>
        <taxon>Streptophyta</taxon>
        <taxon>Embryophyta</taxon>
        <taxon>Tracheophyta</taxon>
        <taxon>Spermatophyta</taxon>
        <taxon>Magnoliopsida</taxon>
        <taxon>eudicotyledons</taxon>
        <taxon>Gunneridae</taxon>
        <taxon>Pentapetalae</taxon>
        <taxon>asterids</taxon>
        <taxon>lamiids</taxon>
        <taxon>Lamiales</taxon>
        <taxon>Orobanchaceae</taxon>
        <taxon>Rehmannieae</taxon>
        <taxon>Rehmannia</taxon>
    </lineage>
</organism>
<keyword evidence="9" id="KW-0238">DNA-binding</keyword>
<dbReference type="EMBL" id="JABTTQ020000008">
    <property type="protein sequence ID" value="KAK6150316.1"/>
    <property type="molecule type" value="Genomic_DNA"/>
</dbReference>
<evidence type="ECO:0000256" key="11">
    <source>
        <dbReference type="ARBA" id="ARBA00023268"/>
    </source>
</evidence>
<keyword evidence="8" id="KW-0808">Transferase</keyword>
<dbReference type="InterPro" id="IPR043128">
    <property type="entry name" value="Rev_trsase/Diguanyl_cyclase"/>
</dbReference>
<keyword evidence="5" id="KW-0460">Magnesium</keyword>
<keyword evidence="15" id="KW-1185">Reference proteome</keyword>
<dbReference type="CDD" id="cd01647">
    <property type="entry name" value="RT_LTR"/>
    <property type="match status" value="1"/>
</dbReference>
<feature type="region of interest" description="Disordered" evidence="12">
    <location>
        <begin position="533"/>
        <end position="562"/>
    </location>
</feature>
<evidence type="ECO:0000256" key="1">
    <source>
        <dbReference type="ARBA" id="ARBA00022670"/>
    </source>
</evidence>
<dbReference type="InterPro" id="IPR041588">
    <property type="entry name" value="Integrase_H2C2"/>
</dbReference>
<dbReference type="SUPFAM" id="SSF53098">
    <property type="entry name" value="Ribonuclease H-like"/>
    <property type="match status" value="1"/>
</dbReference>
<dbReference type="InterPro" id="IPR041577">
    <property type="entry name" value="RT_RNaseH_2"/>
</dbReference>
<keyword evidence="3" id="KW-0064">Aspartyl protease</keyword>
<feature type="domain" description="Reverse transcriptase" evidence="13">
    <location>
        <begin position="1"/>
        <end position="82"/>
    </location>
</feature>
<keyword evidence="8" id="KW-0239">DNA-directed DNA polymerase</keyword>
<dbReference type="Pfam" id="PF17921">
    <property type="entry name" value="Integrase_H2C2"/>
    <property type="match status" value="1"/>
</dbReference>
<comment type="caution">
    <text evidence="14">The sequence shown here is derived from an EMBL/GenBank/DDBJ whole genome shotgun (WGS) entry which is preliminary data.</text>
</comment>
<dbReference type="Pfam" id="PF24626">
    <property type="entry name" value="SH3_Tf2-1"/>
    <property type="match status" value="1"/>
</dbReference>
<protein>
    <recommendedName>
        <fullName evidence="13">Reverse transcriptase domain-containing protein</fullName>
    </recommendedName>
</protein>
<gene>
    <name evidence="14" type="ORF">DH2020_015248</name>
</gene>
<keyword evidence="7" id="KW-0695">RNA-directed DNA polymerase</keyword>
<evidence type="ECO:0000256" key="5">
    <source>
        <dbReference type="ARBA" id="ARBA00022842"/>
    </source>
</evidence>
<dbReference type="InterPro" id="IPR000477">
    <property type="entry name" value="RT_dom"/>
</dbReference>
<evidence type="ECO:0000259" key="13">
    <source>
        <dbReference type="PROSITE" id="PS50878"/>
    </source>
</evidence>
<evidence type="ECO:0000256" key="7">
    <source>
        <dbReference type="ARBA" id="ARBA00022918"/>
    </source>
</evidence>
<evidence type="ECO:0000256" key="6">
    <source>
        <dbReference type="ARBA" id="ARBA00022908"/>
    </source>
</evidence>
<dbReference type="InterPro" id="IPR050951">
    <property type="entry name" value="Retrovirus_Pol_polyprotein"/>
</dbReference>
<dbReference type="PROSITE" id="PS50878">
    <property type="entry name" value="RT_POL"/>
    <property type="match status" value="1"/>
</dbReference>
<keyword evidence="6" id="KW-0229">DNA integration</keyword>